<dbReference type="EMBL" id="JASBNA010000014">
    <property type="protein sequence ID" value="KAK7687226.1"/>
    <property type="molecule type" value="Genomic_DNA"/>
</dbReference>
<comment type="caution">
    <text evidence="1">The sequence shown here is derived from an EMBL/GenBank/DDBJ whole genome shotgun (WGS) entry which is preliminary data.</text>
</comment>
<protein>
    <submittedName>
        <fullName evidence="1">Uncharacterized protein</fullName>
    </submittedName>
</protein>
<gene>
    <name evidence="1" type="ORF">QCA50_009731</name>
</gene>
<evidence type="ECO:0000313" key="2">
    <source>
        <dbReference type="Proteomes" id="UP001385951"/>
    </source>
</evidence>
<proteinExistence type="predicted"/>
<accession>A0AAW0GC92</accession>
<dbReference type="Proteomes" id="UP001385951">
    <property type="component" value="Unassembled WGS sequence"/>
</dbReference>
<reference evidence="1 2" key="1">
    <citation type="submission" date="2022-09" db="EMBL/GenBank/DDBJ databases">
        <authorList>
            <person name="Palmer J.M."/>
        </authorList>
    </citation>
    <scope>NUCLEOTIDE SEQUENCE [LARGE SCALE GENOMIC DNA]</scope>
    <source>
        <strain evidence="1 2">DSM 7382</strain>
    </source>
</reference>
<organism evidence="1 2">
    <name type="scientific">Cerrena zonata</name>
    <dbReference type="NCBI Taxonomy" id="2478898"/>
    <lineage>
        <taxon>Eukaryota</taxon>
        <taxon>Fungi</taxon>
        <taxon>Dikarya</taxon>
        <taxon>Basidiomycota</taxon>
        <taxon>Agaricomycotina</taxon>
        <taxon>Agaricomycetes</taxon>
        <taxon>Polyporales</taxon>
        <taxon>Cerrenaceae</taxon>
        <taxon>Cerrena</taxon>
    </lineage>
</organism>
<sequence length="159" mass="18645">MSSHPLQVPIGRFRVLQSSRNFWSTSWLLGVSSIFVFTRYQNFLPCRLAHVSDHNMGVYHKIDRTKPSDIIPPPPITAPLLSTTVVVGAEVHLQYGEPYPKICRPRPYPHDKSLEKRKRRQLMMVAGLLYRRVWDDDDWIHRYSKLYIPCEFLHSVTRS</sequence>
<name>A0AAW0GC92_9APHY</name>
<keyword evidence="2" id="KW-1185">Reference proteome</keyword>
<evidence type="ECO:0000313" key="1">
    <source>
        <dbReference type="EMBL" id="KAK7687226.1"/>
    </source>
</evidence>
<dbReference type="AlphaFoldDB" id="A0AAW0GC92"/>